<dbReference type="EMBL" id="CP006905">
    <property type="protein sequence ID" value="AIY83927.1"/>
    <property type="molecule type" value="Genomic_DNA"/>
</dbReference>
<dbReference type="Pfam" id="PF00814">
    <property type="entry name" value="TsaD"/>
    <property type="match status" value="1"/>
</dbReference>
<dbReference type="RefSeq" id="WP_039313559.1">
    <property type="nucleotide sequence ID" value="NZ_CP006905.1"/>
</dbReference>
<dbReference type="STRING" id="1561.NPD11_1346"/>
<dbReference type="CDD" id="cd24032">
    <property type="entry name" value="ASKHA_NBD_TsaB"/>
    <property type="match status" value="1"/>
</dbReference>
<evidence type="ECO:0000313" key="3">
    <source>
        <dbReference type="Proteomes" id="UP000030635"/>
    </source>
</evidence>
<gene>
    <name evidence="2" type="primary">yeaZ</name>
    <name evidence="2" type="ORF">U729_1671</name>
</gene>
<dbReference type="KEGG" id="cbv:U729_1671"/>
<protein>
    <submittedName>
        <fullName evidence="2">tRNA threonylcarbamoyl adenosine modification protein YeaZ</fullName>
    </submittedName>
</protein>
<evidence type="ECO:0000259" key="1">
    <source>
        <dbReference type="Pfam" id="PF00814"/>
    </source>
</evidence>
<proteinExistence type="predicted"/>
<dbReference type="SUPFAM" id="SSF53067">
    <property type="entry name" value="Actin-like ATPase domain"/>
    <property type="match status" value="2"/>
</dbReference>
<keyword evidence="3" id="KW-1185">Reference proteome</keyword>
<dbReference type="GO" id="GO:0002949">
    <property type="term" value="P:tRNA threonylcarbamoyladenosine modification"/>
    <property type="evidence" value="ECO:0007669"/>
    <property type="project" value="InterPro"/>
</dbReference>
<name>A0A0A7FWE4_9CLOT</name>
<dbReference type="InterPro" id="IPR043129">
    <property type="entry name" value="ATPase_NBD"/>
</dbReference>
<dbReference type="eggNOG" id="COG1214">
    <property type="taxonomic scope" value="Bacteria"/>
</dbReference>
<accession>A0A0A7FWE4</accession>
<dbReference type="InterPro" id="IPR000905">
    <property type="entry name" value="Gcp-like_dom"/>
</dbReference>
<dbReference type="PANTHER" id="PTHR11735">
    <property type="entry name" value="TRNA N6-ADENOSINE THREONYLCARBAMOYLTRANSFERASE"/>
    <property type="match status" value="1"/>
</dbReference>
<dbReference type="InterPro" id="IPR022496">
    <property type="entry name" value="T6A_TsaB"/>
</dbReference>
<reference evidence="2 3" key="1">
    <citation type="journal article" date="2015" name="Infect. Genet. Evol.">
        <title>Genomic sequences of six botulinum neurotoxin-producing strains representing three clostridial species illustrate the mobility and diversity of botulinum neurotoxin genes.</title>
        <authorList>
            <person name="Smith T.J."/>
            <person name="Hill K.K."/>
            <person name="Xie G."/>
            <person name="Foley B.T."/>
            <person name="Williamson C.H."/>
            <person name="Foster J.T."/>
            <person name="Johnson S.L."/>
            <person name="Chertkov O."/>
            <person name="Teshima H."/>
            <person name="Gibbons H.S."/>
            <person name="Johnsky L.A."/>
            <person name="Karavis M.A."/>
            <person name="Smith L.A."/>
        </authorList>
    </citation>
    <scope>NUCLEOTIDE SEQUENCE [LARGE SCALE GENOMIC DNA]</scope>
    <source>
        <strain evidence="2 3">Sullivan</strain>
    </source>
</reference>
<sequence>MIVLSVDSSSKCATAALLKDDMLLGEYTLNNKREHSVLLMGIIEQLLNDTGVSIDDVDGFVVSKGPGSFTGLRIGMATVKGLSFGSNKPYVSVSTLEGLAFSISSFDGIICPIMDALRENVYTAIYKVIDGKMETIVDCTSMDIEELVEKLNSMNEKVLFTGDGVSKHKEYLLEHMQNISFAPVHLNTVRASQIGEIGLNLLKNGIKDDENSAPLYLKKPQAVRELENRLKMTNGESNS</sequence>
<dbReference type="GO" id="GO:0005829">
    <property type="term" value="C:cytosol"/>
    <property type="evidence" value="ECO:0007669"/>
    <property type="project" value="TreeGrafter"/>
</dbReference>
<dbReference type="PANTHER" id="PTHR11735:SF11">
    <property type="entry name" value="TRNA THREONYLCARBAMOYLADENOSINE BIOSYNTHESIS PROTEIN TSAB"/>
    <property type="match status" value="1"/>
</dbReference>
<dbReference type="AlphaFoldDB" id="A0A0A7FWE4"/>
<dbReference type="Proteomes" id="UP000030635">
    <property type="component" value="Chromosome"/>
</dbReference>
<dbReference type="Gene3D" id="3.30.420.40">
    <property type="match status" value="2"/>
</dbReference>
<dbReference type="HOGENOM" id="CLU_064886_0_0_9"/>
<feature type="domain" description="Gcp-like" evidence="1">
    <location>
        <begin position="26"/>
        <end position="222"/>
    </location>
</feature>
<dbReference type="OrthoDB" id="9784166at2"/>
<dbReference type="NCBIfam" id="TIGR03725">
    <property type="entry name" value="T6A_YeaZ"/>
    <property type="match status" value="1"/>
</dbReference>
<evidence type="ECO:0000313" key="2">
    <source>
        <dbReference type="EMBL" id="AIY83927.1"/>
    </source>
</evidence>
<organism evidence="2 3">
    <name type="scientific">Clostridium baratii str. Sullivan</name>
    <dbReference type="NCBI Taxonomy" id="1415775"/>
    <lineage>
        <taxon>Bacteria</taxon>
        <taxon>Bacillati</taxon>
        <taxon>Bacillota</taxon>
        <taxon>Clostridia</taxon>
        <taxon>Eubacteriales</taxon>
        <taxon>Clostridiaceae</taxon>
        <taxon>Clostridium</taxon>
    </lineage>
</organism>